<gene>
    <name evidence="3" type="ORF">AKJ66_02605</name>
</gene>
<sequence>MKEKLKQKISKFRKRISNRKWNPKTVEQYVMWAERLEEWTDPQGFESFQGIMFDFDTYLADLPEDPPWTGNKGAGGGFSYSSRIQALSAAKLYLQLMYGARLDRDVDEFVSGEEPEFEPEWYTKEETEKIFEKTRGCKYPHCHAMTRLGYDCILRCAELVQVRKEDVDLDRRALEVRAVKHSIPREVQFSAETGGLLKPVLEKRKSGHLFLTYETNEREGIKPFEPESWSRHFRREHDTKFHKLARHSSIIHKLQDGWDFGDVYLQARHQHPSMTAKYAEFAGVEAPDWAEESPF</sequence>
<dbReference type="GO" id="GO:0006310">
    <property type="term" value="P:DNA recombination"/>
    <property type="evidence" value="ECO:0007669"/>
    <property type="project" value="UniProtKB-KW"/>
</dbReference>
<dbReference type="Pfam" id="PF00589">
    <property type="entry name" value="Phage_integrase"/>
    <property type="match status" value="1"/>
</dbReference>
<dbReference type="AlphaFoldDB" id="A0A133UGG3"/>
<organism evidence="3 4">
    <name type="scientific">candidate division MSBL1 archaeon SCGC-AAA259E22</name>
    <dbReference type="NCBI Taxonomy" id="1698265"/>
    <lineage>
        <taxon>Archaea</taxon>
        <taxon>Methanobacteriati</taxon>
        <taxon>Methanobacteriota</taxon>
        <taxon>candidate division MSBL1</taxon>
    </lineage>
</organism>
<accession>A0A133UGG3</accession>
<dbReference type="Gene3D" id="1.10.443.10">
    <property type="entry name" value="Intergrase catalytic core"/>
    <property type="match status" value="1"/>
</dbReference>
<dbReference type="PROSITE" id="PS51898">
    <property type="entry name" value="TYR_RECOMBINASE"/>
    <property type="match status" value="1"/>
</dbReference>
<dbReference type="InterPro" id="IPR013762">
    <property type="entry name" value="Integrase-like_cat_sf"/>
</dbReference>
<evidence type="ECO:0000313" key="3">
    <source>
        <dbReference type="EMBL" id="KXA93196.1"/>
    </source>
</evidence>
<evidence type="ECO:0000256" key="1">
    <source>
        <dbReference type="ARBA" id="ARBA00023172"/>
    </source>
</evidence>
<reference evidence="3 4" key="1">
    <citation type="journal article" date="2016" name="Sci. Rep.">
        <title>Metabolic traits of an uncultured archaeal lineage -MSBL1- from brine pools of the Red Sea.</title>
        <authorList>
            <person name="Mwirichia R."/>
            <person name="Alam I."/>
            <person name="Rashid M."/>
            <person name="Vinu M."/>
            <person name="Ba-Alawi W."/>
            <person name="Anthony Kamau A."/>
            <person name="Kamanda Ngugi D."/>
            <person name="Goker M."/>
            <person name="Klenk H.P."/>
            <person name="Bajic V."/>
            <person name="Stingl U."/>
        </authorList>
    </citation>
    <scope>NUCLEOTIDE SEQUENCE [LARGE SCALE GENOMIC DNA]</scope>
    <source>
        <strain evidence="3">SCGC-AAA259E22</strain>
    </source>
</reference>
<keyword evidence="4" id="KW-1185">Reference proteome</keyword>
<dbReference type="InterPro" id="IPR002104">
    <property type="entry name" value="Integrase_catalytic"/>
</dbReference>
<dbReference type="GO" id="GO:0003677">
    <property type="term" value="F:DNA binding"/>
    <property type="evidence" value="ECO:0007669"/>
    <property type="project" value="InterPro"/>
</dbReference>
<dbReference type="InterPro" id="IPR011010">
    <property type="entry name" value="DNA_brk_join_enz"/>
</dbReference>
<keyword evidence="1" id="KW-0233">DNA recombination</keyword>
<dbReference type="CDD" id="cd00397">
    <property type="entry name" value="DNA_BRE_C"/>
    <property type="match status" value="1"/>
</dbReference>
<name>A0A133UGG3_9EURY</name>
<dbReference type="SUPFAM" id="SSF56349">
    <property type="entry name" value="DNA breaking-rejoining enzymes"/>
    <property type="match status" value="1"/>
</dbReference>
<evidence type="ECO:0000313" key="4">
    <source>
        <dbReference type="Proteomes" id="UP000070657"/>
    </source>
</evidence>
<dbReference type="GO" id="GO:0015074">
    <property type="term" value="P:DNA integration"/>
    <property type="evidence" value="ECO:0007669"/>
    <property type="project" value="InterPro"/>
</dbReference>
<protein>
    <recommendedName>
        <fullName evidence="2">Tyr recombinase domain-containing protein</fullName>
    </recommendedName>
</protein>
<dbReference type="EMBL" id="LHXP01000026">
    <property type="protein sequence ID" value="KXA93196.1"/>
    <property type="molecule type" value="Genomic_DNA"/>
</dbReference>
<dbReference type="Proteomes" id="UP000070657">
    <property type="component" value="Unassembled WGS sequence"/>
</dbReference>
<evidence type="ECO:0000259" key="2">
    <source>
        <dbReference type="PROSITE" id="PS51898"/>
    </source>
</evidence>
<comment type="caution">
    <text evidence="3">The sequence shown here is derived from an EMBL/GenBank/DDBJ whole genome shotgun (WGS) entry which is preliminary data.</text>
</comment>
<proteinExistence type="predicted"/>
<feature type="domain" description="Tyr recombinase" evidence="2">
    <location>
        <begin position="117"/>
        <end position="291"/>
    </location>
</feature>